<protein>
    <submittedName>
        <fullName evidence="2">Uncharacterized protein</fullName>
    </submittedName>
</protein>
<sequence>MTLHRGKGGRVRPRPSKNEEHTGMEISVYCRGRGRVVYLPTQGSGRVRGLGWKCRVPTYPWVWQGGMGRKVPTKDRLGGRGTVGYLPTQGRGRGKGRGMVVVYLPTQGRGRLGGMGWGTAAAGQKCRGMGRCMVVYVSTYLPRDWVGYGIGTYLPRGRCRVPTYPGVGVGYLPTQGRGVCKGGKFELLYFDGFFGHVMYDDATLPRPLGVVYMPVNLIWKKDYSVNVKRTICFY</sequence>
<dbReference type="EMBL" id="JAIWYP010000001">
    <property type="protein sequence ID" value="KAH3885343.1"/>
    <property type="molecule type" value="Genomic_DNA"/>
</dbReference>
<reference evidence="2" key="2">
    <citation type="submission" date="2020-11" db="EMBL/GenBank/DDBJ databases">
        <authorList>
            <person name="McCartney M.A."/>
            <person name="Auch B."/>
            <person name="Kono T."/>
            <person name="Mallez S."/>
            <person name="Becker A."/>
            <person name="Gohl D.M."/>
            <person name="Silverstein K.A.T."/>
            <person name="Koren S."/>
            <person name="Bechman K.B."/>
            <person name="Herman A."/>
            <person name="Abrahante J.E."/>
            <person name="Garbe J."/>
        </authorList>
    </citation>
    <scope>NUCLEOTIDE SEQUENCE</scope>
    <source>
        <strain evidence="2">Duluth1</strain>
        <tissue evidence="2">Whole animal</tissue>
    </source>
</reference>
<gene>
    <name evidence="2" type="ORF">DPMN_009337</name>
</gene>
<dbReference type="AlphaFoldDB" id="A0A9D4S013"/>
<keyword evidence="3" id="KW-1185">Reference proteome</keyword>
<comment type="caution">
    <text evidence="2">The sequence shown here is derived from an EMBL/GenBank/DDBJ whole genome shotgun (WGS) entry which is preliminary data.</text>
</comment>
<dbReference type="Proteomes" id="UP000828390">
    <property type="component" value="Unassembled WGS sequence"/>
</dbReference>
<evidence type="ECO:0000313" key="2">
    <source>
        <dbReference type="EMBL" id="KAH3885343.1"/>
    </source>
</evidence>
<organism evidence="2 3">
    <name type="scientific">Dreissena polymorpha</name>
    <name type="common">Zebra mussel</name>
    <name type="synonym">Mytilus polymorpha</name>
    <dbReference type="NCBI Taxonomy" id="45954"/>
    <lineage>
        <taxon>Eukaryota</taxon>
        <taxon>Metazoa</taxon>
        <taxon>Spiralia</taxon>
        <taxon>Lophotrochozoa</taxon>
        <taxon>Mollusca</taxon>
        <taxon>Bivalvia</taxon>
        <taxon>Autobranchia</taxon>
        <taxon>Heteroconchia</taxon>
        <taxon>Euheterodonta</taxon>
        <taxon>Imparidentia</taxon>
        <taxon>Neoheterodontei</taxon>
        <taxon>Myida</taxon>
        <taxon>Dreissenoidea</taxon>
        <taxon>Dreissenidae</taxon>
        <taxon>Dreissena</taxon>
    </lineage>
</organism>
<accession>A0A9D4S013</accession>
<name>A0A9D4S013_DREPO</name>
<evidence type="ECO:0000313" key="3">
    <source>
        <dbReference type="Proteomes" id="UP000828390"/>
    </source>
</evidence>
<evidence type="ECO:0000256" key="1">
    <source>
        <dbReference type="SAM" id="MobiDB-lite"/>
    </source>
</evidence>
<feature type="region of interest" description="Disordered" evidence="1">
    <location>
        <begin position="1"/>
        <end position="23"/>
    </location>
</feature>
<proteinExistence type="predicted"/>
<feature type="compositionally biased region" description="Basic residues" evidence="1">
    <location>
        <begin position="1"/>
        <end position="15"/>
    </location>
</feature>
<reference evidence="2" key="1">
    <citation type="journal article" date="2019" name="bioRxiv">
        <title>The Genome of the Zebra Mussel, Dreissena polymorpha: A Resource for Invasive Species Research.</title>
        <authorList>
            <person name="McCartney M.A."/>
            <person name="Auch B."/>
            <person name="Kono T."/>
            <person name="Mallez S."/>
            <person name="Zhang Y."/>
            <person name="Obille A."/>
            <person name="Becker A."/>
            <person name="Abrahante J.E."/>
            <person name="Garbe J."/>
            <person name="Badalamenti J.P."/>
            <person name="Herman A."/>
            <person name="Mangelson H."/>
            <person name="Liachko I."/>
            <person name="Sullivan S."/>
            <person name="Sone E.D."/>
            <person name="Koren S."/>
            <person name="Silverstein K.A.T."/>
            <person name="Beckman K.B."/>
            <person name="Gohl D.M."/>
        </authorList>
    </citation>
    <scope>NUCLEOTIDE SEQUENCE</scope>
    <source>
        <strain evidence="2">Duluth1</strain>
        <tissue evidence="2">Whole animal</tissue>
    </source>
</reference>